<accession>A0A941JLK5</accession>
<name>A0A941JLK5_NIACI</name>
<dbReference type="EMBL" id="JAGTPX010000002">
    <property type="protein sequence ID" value="MBR8668564.1"/>
    <property type="molecule type" value="Genomic_DNA"/>
</dbReference>
<dbReference type="Pfam" id="PF09639">
    <property type="entry name" value="YjcQ"/>
    <property type="match status" value="1"/>
</dbReference>
<protein>
    <submittedName>
        <fullName evidence="1">Uncharacterized protein</fullName>
    </submittedName>
</protein>
<organism evidence="1">
    <name type="scientific">Niallia circulans</name>
    <name type="common">Bacillus circulans</name>
    <dbReference type="NCBI Taxonomy" id="1397"/>
    <lineage>
        <taxon>Bacteria</taxon>
        <taxon>Bacillati</taxon>
        <taxon>Bacillota</taxon>
        <taxon>Bacilli</taxon>
        <taxon>Bacillales</taxon>
        <taxon>Bacillaceae</taxon>
        <taxon>Niallia</taxon>
    </lineage>
</organism>
<proteinExistence type="predicted"/>
<dbReference type="InterPro" id="IPR018597">
    <property type="entry name" value="Phage_Tuc2009_YjcQ"/>
</dbReference>
<comment type="caution">
    <text evidence="1">The sequence shown here is derived from an EMBL/GenBank/DDBJ whole genome shotgun (WGS) entry which is preliminary data.</text>
</comment>
<gene>
    <name evidence="1" type="ORF">KD144_03330</name>
</gene>
<dbReference type="AlphaFoldDB" id="A0A941JLK5"/>
<dbReference type="Gene3D" id="1.10.10.10">
    <property type="entry name" value="Winged helix-like DNA-binding domain superfamily/Winged helix DNA-binding domain"/>
    <property type="match status" value="1"/>
</dbReference>
<dbReference type="RefSeq" id="WP_212117191.1">
    <property type="nucleotide sequence ID" value="NZ_JAGTPX020000002.1"/>
</dbReference>
<reference evidence="1" key="1">
    <citation type="submission" date="2021-04" db="EMBL/GenBank/DDBJ databases">
        <title>Genomic analysis of electroactive and textile dye degrading Bacillus circulans strain: DC10 isolated from constructed wetland-microbial fuel cells treating textile dye wastewaters.</title>
        <authorList>
            <person name="Patel D.U."/>
            <person name="Desai C.R."/>
        </authorList>
    </citation>
    <scope>NUCLEOTIDE SEQUENCE</scope>
    <source>
        <strain evidence="1">DC10</strain>
    </source>
</reference>
<evidence type="ECO:0000313" key="1">
    <source>
        <dbReference type="EMBL" id="MBR8668564.1"/>
    </source>
</evidence>
<dbReference type="InterPro" id="IPR036388">
    <property type="entry name" value="WH-like_DNA-bd_sf"/>
</dbReference>
<sequence>MAGLIRDEGLAKNIMVQWADDTIYYVGYHSAKITFKGLDFLEENSLFAKTYKGLKEVRDWIKL</sequence>